<keyword evidence="4 6" id="KW-1133">Transmembrane helix</keyword>
<accession>A0A3M8AYU6</accession>
<evidence type="ECO:0000256" key="1">
    <source>
        <dbReference type="ARBA" id="ARBA00004370"/>
    </source>
</evidence>
<comment type="similarity">
    <text evidence="2">Belongs to the SscA family.</text>
</comment>
<keyword evidence="3 6" id="KW-0812">Transmembrane</keyword>
<dbReference type="Pfam" id="PF09680">
    <property type="entry name" value="YjcZ_2"/>
    <property type="match status" value="1"/>
</dbReference>
<comment type="subcellular location">
    <subcellularLocation>
        <location evidence="1">Membrane</location>
    </subcellularLocation>
</comment>
<dbReference type="AlphaFoldDB" id="A0A3M8AYU6"/>
<feature type="transmembrane region" description="Helical" evidence="6">
    <location>
        <begin position="41"/>
        <end position="58"/>
    </location>
</feature>
<evidence type="ECO:0000256" key="2">
    <source>
        <dbReference type="ARBA" id="ARBA00010221"/>
    </source>
</evidence>
<keyword evidence="5 6" id="KW-0472">Membrane</keyword>
<protein>
    <submittedName>
        <fullName evidence="7">Sporulation protein YjcZ</fullName>
    </submittedName>
</protein>
<comment type="caution">
    <text evidence="7">The sequence shown here is derived from an EMBL/GenBank/DDBJ whole genome shotgun (WGS) entry which is preliminary data.</text>
</comment>
<evidence type="ECO:0000256" key="4">
    <source>
        <dbReference type="ARBA" id="ARBA00022989"/>
    </source>
</evidence>
<evidence type="ECO:0000256" key="5">
    <source>
        <dbReference type="ARBA" id="ARBA00023136"/>
    </source>
</evidence>
<dbReference type="InterPro" id="IPR010070">
    <property type="entry name" value="YjcZ-like"/>
</dbReference>
<gene>
    <name evidence="7" type="primary">yjcZ</name>
    <name evidence="7" type="ORF">EDM57_13995</name>
</gene>
<evidence type="ECO:0000256" key="6">
    <source>
        <dbReference type="SAM" id="Phobius"/>
    </source>
</evidence>
<dbReference type="GO" id="GO:0016020">
    <property type="term" value="C:membrane"/>
    <property type="evidence" value="ECO:0007669"/>
    <property type="project" value="UniProtKB-SubCell"/>
</dbReference>
<evidence type="ECO:0000313" key="8">
    <source>
        <dbReference type="Proteomes" id="UP000268829"/>
    </source>
</evidence>
<keyword evidence="8" id="KW-1185">Reference proteome</keyword>
<dbReference type="EMBL" id="RHHS01000032">
    <property type="protein sequence ID" value="RNB55857.1"/>
    <property type="molecule type" value="Genomic_DNA"/>
</dbReference>
<name>A0A3M8AYU6_9BACL</name>
<proteinExistence type="inferred from homology"/>
<dbReference type="Proteomes" id="UP000268829">
    <property type="component" value="Unassembled WGS sequence"/>
</dbReference>
<evidence type="ECO:0000313" key="7">
    <source>
        <dbReference type="EMBL" id="RNB55857.1"/>
    </source>
</evidence>
<dbReference type="OrthoDB" id="9911492at2"/>
<organism evidence="7 8">
    <name type="scientific">Brevibacillus gelatini</name>
    <dbReference type="NCBI Taxonomy" id="1655277"/>
    <lineage>
        <taxon>Bacteria</taxon>
        <taxon>Bacillati</taxon>
        <taxon>Bacillota</taxon>
        <taxon>Bacilli</taxon>
        <taxon>Bacillales</taxon>
        <taxon>Paenibacillaceae</taxon>
        <taxon>Brevibacillus</taxon>
    </lineage>
</organism>
<sequence length="59" mass="6469">MPVSGLCKNPYVMDVSTRGLTHNKEDVHPMSSIFNGDLDDFTLVLILFILLVIIGCGCD</sequence>
<reference evidence="7 8" key="1">
    <citation type="submission" date="2018-10" db="EMBL/GenBank/DDBJ databases">
        <title>Phylogenomics of Brevibacillus.</title>
        <authorList>
            <person name="Dunlap C."/>
        </authorList>
    </citation>
    <scope>NUCLEOTIDE SEQUENCE [LARGE SCALE GENOMIC DNA]</scope>
    <source>
        <strain evidence="7 8">DSM 100115</strain>
    </source>
</reference>
<evidence type="ECO:0000256" key="3">
    <source>
        <dbReference type="ARBA" id="ARBA00022692"/>
    </source>
</evidence>